<dbReference type="AlphaFoldDB" id="A0A5B8IRF1"/>
<dbReference type="KEGG" id="sqz:FQU76_31080"/>
<accession>A0A5B8IRF1</accession>
<dbReference type="InterPro" id="IPR049801">
    <property type="entry name" value="T7SS_assoc-like"/>
</dbReference>
<dbReference type="EMBL" id="CP042266">
    <property type="protein sequence ID" value="QDY80219.1"/>
    <property type="molecule type" value="Genomic_DNA"/>
</dbReference>
<dbReference type="NCBIfam" id="NF033533">
    <property type="entry name" value="lone7_assoc_B"/>
    <property type="match status" value="1"/>
</dbReference>
<evidence type="ECO:0000313" key="1">
    <source>
        <dbReference type="EMBL" id="QDY80219.1"/>
    </source>
</evidence>
<dbReference type="RefSeq" id="WP_146483616.1">
    <property type="nucleotide sequence ID" value="NZ_CP042266.1"/>
</dbReference>
<protein>
    <submittedName>
        <fullName evidence="1">Type VII secretion system-associated protein</fullName>
    </submittedName>
</protein>
<gene>
    <name evidence="1" type="ORF">FQU76_31080</name>
</gene>
<dbReference type="Proteomes" id="UP000320580">
    <property type="component" value="Chromosome"/>
</dbReference>
<organism evidence="1 2">
    <name type="scientific">Streptomyces qinzhouensis</name>
    <dbReference type="NCBI Taxonomy" id="2599401"/>
    <lineage>
        <taxon>Bacteria</taxon>
        <taxon>Bacillati</taxon>
        <taxon>Actinomycetota</taxon>
        <taxon>Actinomycetes</taxon>
        <taxon>Kitasatosporales</taxon>
        <taxon>Streptomycetaceae</taxon>
        <taxon>Streptomyces</taxon>
    </lineage>
</organism>
<proteinExistence type="predicted"/>
<dbReference type="OrthoDB" id="4240247at2"/>
<sequence length="158" mass="17342">MAQVDLSHLDIKTLEAFRDNDPGGVKEFVTKLAGLLSTDSGREPTSMVLMDRQLENQEASYAADMLWLGKLGAPPKGASTVLTAAPFLGYVTSSAKALHTVEKEQKTTFDNITRNLTRTIEAMKKAQQTVLEDVEAQRFLNDWRNIGQAPDPRPGPTP</sequence>
<name>A0A5B8IRF1_9ACTN</name>
<reference evidence="1 2" key="1">
    <citation type="submission" date="2019-07" db="EMBL/GenBank/DDBJ databases">
        <authorList>
            <person name="Zhu P."/>
        </authorList>
    </citation>
    <scope>NUCLEOTIDE SEQUENCE [LARGE SCALE GENOMIC DNA]</scope>
    <source>
        <strain evidence="1 2">SSL-25</strain>
    </source>
</reference>
<keyword evidence="2" id="KW-1185">Reference proteome</keyword>
<evidence type="ECO:0000313" key="2">
    <source>
        <dbReference type="Proteomes" id="UP000320580"/>
    </source>
</evidence>